<dbReference type="Pfam" id="PF00566">
    <property type="entry name" value="RabGAP-TBC"/>
    <property type="match status" value="2"/>
</dbReference>
<reference evidence="3 4" key="2">
    <citation type="submission" date="2018-11" db="EMBL/GenBank/DDBJ databases">
        <authorList>
            <consortium name="Pathogen Informatics"/>
        </authorList>
    </citation>
    <scope>NUCLEOTIDE SEQUENCE [LARGE SCALE GENOMIC DNA]</scope>
</reference>
<dbReference type="GO" id="GO:0005096">
    <property type="term" value="F:GTPase activator activity"/>
    <property type="evidence" value="ECO:0007669"/>
    <property type="project" value="UniProtKB-KW"/>
</dbReference>
<accession>A0A0N4TW36</accession>
<organism evidence="5">
    <name type="scientific">Brugia pahangi</name>
    <name type="common">Filarial nematode worm</name>
    <dbReference type="NCBI Taxonomy" id="6280"/>
    <lineage>
        <taxon>Eukaryota</taxon>
        <taxon>Metazoa</taxon>
        <taxon>Ecdysozoa</taxon>
        <taxon>Nematoda</taxon>
        <taxon>Chromadorea</taxon>
        <taxon>Rhabditida</taxon>
        <taxon>Spirurina</taxon>
        <taxon>Spiruromorpha</taxon>
        <taxon>Filarioidea</taxon>
        <taxon>Onchocercidae</taxon>
        <taxon>Brugia</taxon>
    </lineage>
</organism>
<dbReference type="Proteomes" id="UP000278627">
    <property type="component" value="Unassembled WGS sequence"/>
</dbReference>
<dbReference type="InterPro" id="IPR000195">
    <property type="entry name" value="Rab-GAP-TBC_dom"/>
</dbReference>
<dbReference type="InterPro" id="IPR035969">
    <property type="entry name" value="Rab-GAP_TBC_sf"/>
</dbReference>
<dbReference type="AlphaFoldDB" id="A0A0N4TW36"/>
<gene>
    <name evidence="3" type="ORF">BPAG_LOCUS13061</name>
</gene>
<reference evidence="5" key="1">
    <citation type="submission" date="2017-02" db="UniProtKB">
        <authorList>
            <consortium name="WormBaseParasite"/>
        </authorList>
    </citation>
    <scope>IDENTIFICATION</scope>
</reference>
<name>A0A0N4TW36_BRUPA</name>
<dbReference type="FunFam" id="1.10.472.80:FF:000038">
    <property type="entry name" value="TBC1 domain family member 5"/>
    <property type="match status" value="1"/>
</dbReference>
<evidence type="ECO:0000259" key="2">
    <source>
        <dbReference type="PROSITE" id="PS50086"/>
    </source>
</evidence>
<evidence type="ECO:0000256" key="1">
    <source>
        <dbReference type="ARBA" id="ARBA00022468"/>
    </source>
</evidence>
<evidence type="ECO:0000313" key="3">
    <source>
        <dbReference type="EMBL" id="VDN94247.1"/>
    </source>
</evidence>
<evidence type="ECO:0000313" key="4">
    <source>
        <dbReference type="Proteomes" id="UP000278627"/>
    </source>
</evidence>
<protein>
    <submittedName>
        <fullName evidence="5">Rab-GAP TBC domain-containing protein</fullName>
    </submittedName>
</protein>
<sequence>MHETYREEWKEFFGQRVNLKRIEKSCLSGKLRGSHVRSIIWRILLRCLPLEREEWCTILSRTRNSYNKLKCELLMNPREQTSGLDPNVSNPLSLGDENPWQQYFSDCKLREFINRDVERTFPELEYFKNENVRTIMSDILFIYAKQHPDIAYKQGMHEILATLIFVLNYDQQTFAHLIEQNGLREVPPEELKILCAVNNQDFLEHDSFEIFNQLMMMLERWYLAGDEEYVEYSSRVSGNNGKLGHSMPFVSPDDPSADPRNELIIKLRSITNDILAVIDPAMHQHLSKLKILPQIYGIRWLRLLFGREFPIHDLLFIWDAIFAFRPPLSLVDYIFVAMLEYIRHLIINEDYSTTLQYLMRYPPVADAHSLIQYALHIKSPKVRLWFRFQLFKNCSIYCSIKYEVPQTLNVTNFENITVTGMIHPNRTKDIVGTKIVIEKPKQFSSSGMMFSNAGENRHQHGDTKSFVTKIVDTLSDRTMVERGLIRPQINYNTGGHTGMNASDEVIELLQEQVSCLQSRLNDMDMMASIVKQRIELIINEHLPKIVGNDDLKNLIGKELYSIRSQIENAARSGDANRANVTVSAKCTRDIKGVARHTAMEIGAIEVGNEVHAPAVRPLHNNTGSPMLRLQNSRLDTEMREIRRHSIVQ</sequence>
<keyword evidence="4" id="KW-1185">Reference proteome</keyword>
<dbReference type="FunFam" id="1.10.8.270:FF:000011">
    <property type="entry name" value="TBC1 domain family member 5"/>
    <property type="match status" value="1"/>
</dbReference>
<dbReference type="Gene3D" id="1.10.8.270">
    <property type="entry name" value="putative rabgap domain of human tbc1 domain family member 14 like domains"/>
    <property type="match status" value="1"/>
</dbReference>
<dbReference type="SMART" id="SM00164">
    <property type="entry name" value="TBC"/>
    <property type="match status" value="1"/>
</dbReference>
<dbReference type="Gene3D" id="1.10.472.80">
    <property type="entry name" value="Ypt/Rab-GAP domain of gyp1p, domain 3"/>
    <property type="match status" value="1"/>
</dbReference>
<dbReference type="PANTHER" id="PTHR22957:SF337">
    <property type="entry name" value="TBC1 DOMAIN FAMILY MEMBER 5"/>
    <property type="match status" value="1"/>
</dbReference>
<evidence type="ECO:0000313" key="5">
    <source>
        <dbReference type="WBParaSite" id="BPAG_0001313301-mRNA-1"/>
    </source>
</evidence>
<dbReference type="EMBL" id="UZAD01013349">
    <property type="protein sequence ID" value="VDN94247.1"/>
    <property type="molecule type" value="Genomic_DNA"/>
</dbReference>
<dbReference type="PANTHER" id="PTHR22957">
    <property type="entry name" value="TBC1 DOMAIN FAMILY MEMBER GTPASE-ACTIVATING PROTEIN"/>
    <property type="match status" value="1"/>
</dbReference>
<feature type="domain" description="Rab-GAP TBC" evidence="2">
    <location>
        <begin position="31"/>
        <end position="325"/>
    </location>
</feature>
<dbReference type="GO" id="GO:0005737">
    <property type="term" value="C:cytoplasm"/>
    <property type="evidence" value="ECO:0007669"/>
    <property type="project" value="UniProtKB-ARBA"/>
</dbReference>
<dbReference type="WBParaSite" id="BPAG_0001313301-mRNA-1">
    <property type="protein sequence ID" value="BPAG_0001313301-mRNA-1"/>
    <property type="gene ID" value="BPAG_0001313301"/>
</dbReference>
<dbReference type="PROSITE" id="PS50086">
    <property type="entry name" value="TBC_RABGAP"/>
    <property type="match status" value="1"/>
</dbReference>
<dbReference type="STRING" id="6280.A0A0N4TW36"/>
<proteinExistence type="predicted"/>
<dbReference type="SUPFAM" id="SSF47923">
    <property type="entry name" value="Ypt/Rab-GAP domain of gyp1p"/>
    <property type="match status" value="2"/>
</dbReference>
<keyword evidence="1" id="KW-0343">GTPase activation</keyword>